<name>A0AAV4Y917_CAEEX</name>
<organism evidence="1 2">
    <name type="scientific">Caerostris extrusa</name>
    <name type="common">Bark spider</name>
    <name type="synonym">Caerostris bankana</name>
    <dbReference type="NCBI Taxonomy" id="172846"/>
    <lineage>
        <taxon>Eukaryota</taxon>
        <taxon>Metazoa</taxon>
        <taxon>Ecdysozoa</taxon>
        <taxon>Arthropoda</taxon>
        <taxon>Chelicerata</taxon>
        <taxon>Arachnida</taxon>
        <taxon>Araneae</taxon>
        <taxon>Araneomorphae</taxon>
        <taxon>Entelegynae</taxon>
        <taxon>Araneoidea</taxon>
        <taxon>Araneidae</taxon>
        <taxon>Caerostris</taxon>
    </lineage>
</organism>
<dbReference type="EMBL" id="BPLR01019001">
    <property type="protein sequence ID" value="GIZ03838.1"/>
    <property type="molecule type" value="Genomic_DNA"/>
</dbReference>
<comment type="caution">
    <text evidence="1">The sequence shown here is derived from an EMBL/GenBank/DDBJ whole genome shotgun (WGS) entry which is preliminary data.</text>
</comment>
<proteinExistence type="predicted"/>
<reference evidence="1 2" key="1">
    <citation type="submission" date="2021-06" db="EMBL/GenBank/DDBJ databases">
        <title>Caerostris extrusa draft genome.</title>
        <authorList>
            <person name="Kono N."/>
            <person name="Arakawa K."/>
        </authorList>
    </citation>
    <scope>NUCLEOTIDE SEQUENCE [LARGE SCALE GENOMIC DNA]</scope>
</reference>
<sequence>MCSLLKILSNIPYRMTTTPLMVPIFHFVCSTSTHEIIPRISYFTPQPFPPTQISITVARTPLLKTFDRPPSKKTNPPSIAADIALNKAAHDLMKATYRLVHNTDSEHNILKRPLFLADGRCGEY</sequence>
<keyword evidence="2" id="KW-1185">Reference proteome</keyword>
<accession>A0AAV4Y917</accession>
<evidence type="ECO:0000313" key="1">
    <source>
        <dbReference type="EMBL" id="GIZ03838.1"/>
    </source>
</evidence>
<protein>
    <submittedName>
        <fullName evidence="1">Uncharacterized protein</fullName>
    </submittedName>
</protein>
<dbReference type="Proteomes" id="UP001054945">
    <property type="component" value="Unassembled WGS sequence"/>
</dbReference>
<evidence type="ECO:0000313" key="2">
    <source>
        <dbReference type="Proteomes" id="UP001054945"/>
    </source>
</evidence>
<gene>
    <name evidence="1" type="ORF">CEXT_645771</name>
</gene>
<dbReference type="AlphaFoldDB" id="A0AAV4Y917"/>